<keyword evidence="2" id="KW-1185">Reference proteome</keyword>
<sequence length="312" mass="35770">MTERIGLIVGYEDTFPPAFIAKVNETPGFRAEYAKFGGTSERYKSPYAVLVDRLSHQVPYYRFHLKAAMLAGTYVINDPLWWSADDKFFGYSLAAKLGVTVPRTVMLPSQSYIPDIDPSRSLRNLEYPLDWDSIADYVKFPAILKPADGGGWKNVSRVNNMDELLRDYNASGQLVMTLQEFIDFDEYVRCVCIGKKFILPIKYDPRRRCYIEAENFLPKALEQKILDGCWALNNALGYDMNSVEFACKDGVPYAIDFTNPAPDMCVRSILPRYFHQVVDEMARFTIECAREGRKNPTVHAYQRYLENPIPRA</sequence>
<organism evidence="1 2">
    <name type="scientific">Pendulispora brunnea</name>
    <dbReference type="NCBI Taxonomy" id="2905690"/>
    <lineage>
        <taxon>Bacteria</taxon>
        <taxon>Pseudomonadati</taxon>
        <taxon>Myxococcota</taxon>
        <taxon>Myxococcia</taxon>
        <taxon>Myxococcales</taxon>
        <taxon>Sorangiineae</taxon>
        <taxon>Pendulisporaceae</taxon>
        <taxon>Pendulispora</taxon>
    </lineage>
</organism>
<proteinExistence type="predicted"/>
<protein>
    <recommendedName>
        <fullName evidence="3">ATP-grasp domain-containing protein</fullName>
    </recommendedName>
</protein>
<dbReference type="PANTHER" id="PTHR21621:SF0">
    <property type="entry name" value="BETA-CITRYLGLUTAMATE SYNTHASE B-RELATED"/>
    <property type="match status" value="1"/>
</dbReference>
<evidence type="ECO:0000313" key="1">
    <source>
        <dbReference type="EMBL" id="WXA99920.1"/>
    </source>
</evidence>
<accession>A0ABZ2KS99</accession>
<name>A0ABZ2KS99_9BACT</name>
<dbReference type="Proteomes" id="UP001379533">
    <property type="component" value="Chromosome"/>
</dbReference>
<dbReference type="EMBL" id="CP089982">
    <property type="protein sequence ID" value="WXA99920.1"/>
    <property type="molecule type" value="Genomic_DNA"/>
</dbReference>
<evidence type="ECO:0008006" key="3">
    <source>
        <dbReference type="Google" id="ProtNLM"/>
    </source>
</evidence>
<reference evidence="1 2" key="1">
    <citation type="submission" date="2021-12" db="EMBL/GenBank/DDBJ databases">
        <title>Discovery of the Pendulisporaceae a myxobacterial family with distinct sporulation behavior and unique specialized metabolism.</title>
        <authorList>
            <person name="Garcia R."/>
            <person name="Popoff A."/>
            <person name="Bader C.D."/>
            <person name="Loehr J."/>
            <person name="Walesch S."/>
            <person name="Walt C."/>
            <person name="Boldt J."/>
            <person name="Bunk B."/>
            <person name="Haeckl F.J.F.P.J."/>
            <person name="Gunesch A.P."/>
            <person name="Birkelbach J."/>
            <person name="Nuebel U."/>
            <person name="Pietschmann T."/>
            <person name="Bach T."/>
            <person name="Mueller R."/>
        </authorList>
    </citation>
    <scope>NUCLEOTIDE SEQUENCE [LARGE SCALE GENOMIC DNA]</scope>
    <source>
        <strain evidence="1 2">MSr12523</strain>
    </source>
</reference>
<dbReference type="Gene3D" id="3.30.470.20">
    <property type="entry name" value="ATP-grasp fold, B domain"/>
    <property type="match status" value="1"/>
</dbReference>
<gene>
    <name evidence="1" type="ORF">LZC95_24280</name>
</gene>
<dbReference type="RefSeq" id="WP_394850561.1">
    <property type="nucleotide sequence ID" value="NZ_CP089982.1"/>
</dbReference>
<dbReference type="PANTHER" id="PTHR21621">
    <property type="entry name" value="RIBOSOMAL PROTEIN S6 MODIFICATION PROTEIN"/>
    <property type="match status" value="1"/>
</dbReference>
<dbReference type="SUPFAM" id="SSF56059">
    <property type="entry name" value="Glutathione synthetase ATP-binding domain-like"/>
    <property type="match status" value="1"/>
</dbReference>
<evidence type="ECO:0000313" key="2">
    <source>
        <dbReference type="Proteomes" id="UP001379533"/>
    </source>
</evidence>